<keyword evidence="2" id="KW-1185">Reference proteome</keyword>
<dbReference type="InterPro" id="IPR029063">
    <property type="entry name" value="SAM-dependent_MTases_sf"/>
</dbReference>
<evidence type="ECO:0000313" key="1">
    <source>
        <dbReference type="EMBL" id="ARI77037.1"/>
    </source>
</evidence>
<dbReference type="SUPFAM" id="SSF53335">
    <property type="entry name" value="S-adenosyl-L-methionine-dependent methyltransferases"/>
    <property type="match status" value="1"/>
</dbReference>
<dbReference type="Gene3D" id="1.10.287.1890">
    <property type="match status" value="1"/>
</dbReference>
<dbReference type="Pfam" id="PF04816">
    <property type="entry name" value="TrmK"/>
    <property type="match status" value="1"/>
</dbReference>
<dbReference type="Gene3D" id="3.40.50.150">
    <property type="entry name" value="Vaccinia Virus protein VP39"/>
    <property type="match status" value="1"/>
</dbReference>
<proteinExistence type="predicted"/>
<dbReference type="PANTHER" id="PTHR38451:SF1">
    <property type="entry name" value="TRNA (ADENINE(22)-N(1))-METHYLTRANSFERASE"/>
    <property type="match status" value="1"/>
</dbReference>
<name>A0A1W5ZUW6_9BACI</name>
<dbReference type="RefSeq" id="WP_085029511.1">
    <property type="nucleotide sequence ID" value="NZ_CP020772.1"/>
</dbReference>
<dbReference type="KEGG" id="hmn:HM131_09370"/>
<dbReference type="InterPro" id="IPR006901">
    <property type="entry name" value="TrmK"/>
</dbReference>
<dbReference type="OrthoDB" id="5881184at2"/>
<dbReference type="PANTHER" id="PTHR38451">
    <property type="entry name" value="TRNA (ADENINE(22)-N(1))-METHYLTRANSFERASE"/>
    <property type="match status" value="1"/>
</dbReference>
<accession>A0A1W5ZUW6</accession>
<dbReference type="PIRSF" id="PIRSF018637">
    <property type="entry name" value="TrmK"/>
    <property type="match status" value="1"/>
</dbReference>
<gene>
    <name evidence="1" type="ORF">HM131_09370</name>
</gene>
<dbReference type="GO" id="GO:0160105">
    <property type="term" value="F:tRNA (adenine(22)-N1)-methyltransferase activity"/>
    <property type="evidence" value="ECO:0007669"/>
    <property type="project" value="InterPro"/>
</dbReference>
<reference evidence="1 2" key="1">
    <citation type="submission" date="2017-04" db="EMBL/GenBank/DDBJ databases">
        <title>The whole genome sequencing and assembly of Halobacillus mangrovi strain.</title>
        <authorList>
            <person name="Lee S.-J."/>
            <person name="Park M.-K."/>
            <person name="Kim J.-Y."/>
            <person name="Lee Y.-J."/>
            <person name="Yi H."/>
            <person name="Bahn Y.-S."/>
            <person name="Kim J.F."/>
            <person name="Lee D.-W."/>
        </authorList>
    </citation>
    <scope>NUCLEOTIDE SEQUENCE [LARGE SCALE GENOMIC DNA]</scope>
    <source>
        <strain evidence="1 2">KTB 131</strain>
    </source>
</reference>
<evidence type="ECO:0000313" key="2">
    <source>
        <dbReference type="Proteomes" id="UP000192527"/>
    </source>
</evidence>
<protein>
    <submittedName>
        <fullName evidence="1">SAM-dependent methyltransferase</fullName>
    </submittedName>
</protein>
<dbReference type="STRING" id="402384.HM131_09370"/>
<dbReference type="AlphaFoldDB" id="A0A1W5ZUW6"/>
<dbReference type="Proteomes" id="UP000192527">
    <property type="component" value="Chromosome"/>
</dbReference>
<keyword evidence="1" id="KW-0808">Transferase</keyword>
<organism evidence="1 2">
    <name type="scientific">Halobacillus mangrovi</name>
    <dbReference type="NCBI Taxonomy" id="402384"/>
    <lineage>
        <taxon>Bacteria</taxon>
        <taxon>Bacillati</taxon>
        <taxon>Bacillota</taxon>
        <taxon>Bacilli</taxon>
        <taxon>Bacillales</taxon>
        <taxon>Bacillaceae</taxon>
        <taxon>Halobacillus</taxon>
    </lineage>
</organism>
<sequence>MNVNSLSQRLYKVAAYLPEGSHFADIGSDHAYLPCYVCLQDKTARAVAGEVNQGPYESAKNEVTSHSLQDRIDVRLGNGLEVLEVNEVNQIVIAGMGGPLIRDILEAGKEKLGAVQRIIVQPNIDSRSIRRWFLNNGYSLVEESILEESGHIYEILVAEQGDPEQPYDKKQIEKELWLGPYLLKQGGETFWKKCQEELDKKRYVLEQMKKASSVDQDKVDGINNEIIWLKEVLDYDRH</sequence>
<keyword evidence="1" id="KW-0489">Methyltransferase</keyword>
<dbReference type="GO" id="GO:0032259">
    <property type="term" value="P:methylation"/>
    <property type="evidence" value="ECO:0007669"/>
    <property type="project" value="UniProtKB-KW"/>
</dbReference>
<dbReference type="EMBL" id="CP020772">
    <property type="protein sequence ID" value="ARI77037.1"/>
    <property type="molecule type" value="Genomic_DNA"/>
</dbReference>